<evidence type="ECO:0000313" key="3">
    <source>
        <dbReference type="Proteomes" id="UP000054653"/>
    </source>
</evidence>
<keyword evidence="1" id="KW-0472">Membrane</keyword>
<gene>
    <name evidence="2" type="ORF">T03_13070</name>
</gene>
<reference evidence="2 3" key="1">
    <citation type="submission" date="2015-01" db="EMBL/GenBank/DDBJ databases">
        <title>Evolution of Trichinella species and genotypes.</title>
        <authorList>
            <person name="Korhonen P.K."/>
            <person name="Edoardo P."/>
            <person name="Giuseppe L.R."/>
            <person name="Gasser R.B."/>
        </authorList>
    </citation>
    <scope>NUCLEOTIDE SEQUENCE [LARGE SCALE GENOMIC DNA]</scope>
    <source>
        <strain evidence="2">ISS120</strain>
    </source>
</reference>
<protein>
    <submittedName>
        <fullName evidence="2">Uncharacterized protein</fullName>
    </submittedName>
</protein>
<accession>A0A0V1CTI0</accession>
<comment type="caution">
    <text evidence="2">The sequence shown here is derived from an EMBL/GenBank/DDBJ whole genome shotgun (WGS) entry which is preliminary data.</text>
</comment>
<evidence type="ECO:0000256" key="1">
    <source>
        <dbReference type="SAM" id="Phobius"/>
    </source>
</evidence>
<keyword evidence="3" id="KW-1185">Reference proteome</keyword>
<evidence type="ECO:0000313" key="2">
    <source>
        <dbReference type="EMBL" id="KRY52570.1"/>
    </source>
</evidence>
<feature type="transmembrane region" description="Helical" evidence="1">
    <location>
        <begin position="69"/>
        <end position="89"/>
    </location>
</feature>
<dbReference type="AlphaFoldDB" id="A0A0V1CTI0"/>
<organism evidence="2 3">
    <name type="scientific">Trichinella britovi</name>
    <name type="common">Parasitic roundworm</name>
    <dbReference type="NCBI Taxonomy" id="45882"/>
    <lineage>
        <taxon>Eukaryota</taxon>
        <taxon>Metazoa</taxon>
        <taxon>Ecdysozoa</taxon>
        <taxon>Nematoda</taxon>
        <taxon>Enoplea</taxon>
        <taxon>Dorylaimia</taxon>
        <taxon>Trichinellida</taxon>
        <taxon>Trichinellidae</taxon>
        <taxon>Trichinella</taxon>
    </lineage>
</organism>
<keyword evidence="1" id="KW-0812">Transmembrane</keyword>
<dbReference type="EMBL" id="JYDI01000102">
    <property type="protein sequence ID" value="KRY52570.1"/>
    <property type="molecule type" value="Genomic_DNA"/>
</dbReference>
<dbReference type="Proteomes" id="UP000054653">
    <property type="component" value="Unassembled WGS sequence"/>
</dbReference>
<feature type="transmembrane region" description="Helical" evidence="1">
    <location>
        <begin position="12"/>
        <end position="39"/>
    </location>
</feature>
<proteinExistence type="predicted"/>
<sequence length="139" mass="16043">MIVTLRSSIVKYSFSINVILVGAIYSFLSVSILKVVYFYHAECMNTVQKNPNRNSCFACQINYILASNYLFWLVPFIAFIGIIKVVYFYHAECINTVQKNPNRNSCFACQINDILARNYADCSLKIFPDPENPYQRILL</sequence>
<keyword evidence="1" id="KW-1133">Transmembrane helix</keyword>
<name>A0A0V1CTI0_TRIBR</name>